<evidence type="ECO:0000256" key="1">
    <source>
        <dbReference type="SAM" id="MobiDB-lite"/>
    </source>
</evidence>
<gene>
    <name evidence="2" type="ORF">BSAL_34725</name>
</gene>
<keyword evidence="3" id="KW-1185">Reference proteome</keyword>
<reference evidence="3" key="1">
    <citation type="submission" date="2015-09" db="EMBL/GenBank/DDBJ databases">
        <authorList>
            <consortium name="Pathogen Informatics"/>
        </authorList>
    </citation>
    <scope>NUCLEOTIDE SEQUENCE [LARGE SCALE GENOMIC DNA]</scope>
    <source>
        <strain evidence="3">Lake Konstanz</strain>
    </source>
</reference>
<dbReference type="Proteomes" id="UP000051952">
    <property type="component" value="Unassembled WGS sequence"/>
</dbReference>
<dbReference type="VEuPathDB" id="TriTrypDB:BSAL_34725"/>
<feature type="region of interest" description="Disordered" evidence="1">
    <location>
        <begin position="94"/>
        <end position="119"/>
    </location>
</feature>
<accession>A0A0S4JK84</accession>
<feature type="region of interest" description="Disordered" evidence="1">
    <location>
        <begin position="211"/>
        <end position="243"/>
    </location>
</feature>
<feature type="region of interest" description="Disordered" evidence="1">
    <location>
        <begin position="618"/>
        <end position="640"/>
    </location>
</feature>
<evidence type="ECO:0000313" key="2">
    <source>
        <dbReference type="EMBL" id="CUG91910.1"/>
    </source>
</evidence>
<evidence type="ECO:0000313" key="3">
    <source>
        <dbReference type="Proteomes" id="UP000051952"/>
    </source>
</evidence>
<proteinExistence type="predicted"/>
<dbReference type="EMBL" id="CYKH01001980">
    <property type="protein sequence ID" value="CUG91910.1"/>
    <property type="molecule type" value="Genomic_DNA"/>
</dbReference>
<feature type="compositionally biased region" description="Basic and acidic residues" evidence="1">
    <location>
        <begin position="624"/>
        <end position="640"/>
    </location>
</feature>
<organism evidence="2 3">
    <name type="scientific">Bodo saltans</name>
    <name type="common">Flagellated protozoan</name>
    <dbReference type="NCBI Taxonomy" id="75058"/>
    <lineage>
        <taxon>Eukaryota</taxon>
        <taxon>Discoba</taxon>
        <taxon>Euglenozoa</taxon>
        <taxon>Kinetoplastea</taxon>
        <taxon>Metakinetoplastina</taxon>
        <taxon>Eubodonida</taxon>
        <taxon>Bodonidae</taxon>
        <taxon>Bodo</taxon>
    </lineage>
</organism>
<feature type="region of interest" description="Disordered" evidence="1">
    <location>
        <begin position="288"/>
        <end position="312"/>
    </location>
</feature>
<protein>
    <recommendedName>
        <fullName evidence="4">Ankyrin repeat protein</fullName>
    </recommendedName>
</protein>
<dbReference type="AlphaFoldDB" id="A0A0S4JK84"/>
<evidence type="ECO:0008006" key="4">
    <source>
        <dbReference type="Google" id="ProtNLM"/>
    </source>
</evidence>
<sequence length="640" mass="70838">MTKSHTTNVWSCADEGDSSALKRAMRLVPSAATLAAWSYSGGRRRGVFYDAARDCFVVSDDTRARPATILHIAAVRGSIEIGVVALSSGASVDQPLGSDSGSSFQPRRQTDVSASHSKEDENMNLATPLYIAQVNYKAGLISNEFLNLMEMAAHRTSNGLQKLIDEETLQRTLIETRHERRVRLFEEFVQQGVAELTVEIRGLLTRLPLPPSVGEGADNVEDSQSKKDVRPASTDGGDAKPTVVSSKQVHKIFVRRCASKSELQAAVDALAGQSTSISFLVKKVDAEPLSHPASRATSPSVEDSPQRHRRQNEAYVELSSKNIPFLLCKPYATCVARPLLRVVAEQPELYEPNQSMNTTKQIRSATPASNTSSVNISGILDVLRQQQRADNSPHRNRNGAMAQRAATPIDELRKAVEEYDASRASSPAVMNGSRLHKSASVSAVMNLSKKTISSEDADAMIDRLYGRDVKTLSQKRVDQSAYIDEGASLLMRRPKMGGLSSELEESVARLCYEAVQRKADKVAEIEARVMEMVPRAKESTLSSEDADVARERLTNVDHKKEVLDELREKYHNDLKKYKKLSKEKFDASVRSTFTEAMEKRAAKLAKLETEYGDFRQKKRPALKISREQEKEIGDRLCKKS</sequence>
<name>A0A0S4JK84_BODSA</name>
<feature type="compositionally biased region" description="Polar residues" evidence="1">
    <location>
        <begin position="97"/>
        <end position="115"/>
    </location>
</feature>